<dbReference type="SMART" id="SM00507">
    <property type="entry name" value="HNHc"/>
    <property type="match status" value="1"/>
</dbReference>
<dbReference type="EMBL" id="SDPM01000003">
    <property type="protein sequence ID" value="RXZ87017.1"/>
    <property type="molecule type" value="Genomic_DNA"/>
</dbReference>
<feature type="region of interest" description="Disordered" evidence="1">
    <location>
        <begin position="262"/>
        <end position="301"/>
    </location>
</feature>
<dbReference type="InterPro" id="IPR003870">
    <property type="entry name" value="DUF222"/>
</dbReference>
<evidence type="ECO:0000313" key="5">
    <source>
        <dbReference type="Proteomes" id="UP000292686"/>
    </source>
</evidence>
<evidence type="ECO:0000313" key="3">
    <source>
        <dbReference type="EMBL" id="NYD67141.1"/>
    </source>
</evidence>
<feature type="compositionally biased region" description="Basic and acidic residues" evidence="1">
    <location>
        <begin position="555"/>
        <end position="574"/>
    </location>
</feature>
<protein>
    <submittedName>
        <fullName evidence="4">HNH endonuclease</fullName>
    </submittedName>
</protein>
<evidence type="ECO:0000313" key="6">
    <source>
        <dbReference type="Proteomes" id="UP000581087"/>
    </source>
</evidence>
<feature type="domain" description="HNH nuclease" evidence="2">
    <location>
        <begin position="412"/>
        <end position="465"/>
    </location>
</feature>
<keyword evidence="4" id="KW-0378">Hydrolase</keyword>
<feature type="region of interest" description="Disordered" evidence="1">
    <location>
        <begin position="484"/>
        <end position="574"/>
    </location>
</feature>
<reference evidence="3 6" key="2">
    <citation type="submission" date="2020-07" db="EMBL/GenBank/DDBJ databases">
        <title>Sequencing the genomes of 1000 actinobacteria strains.</title>
        <authorList>
            <person name="Klenk H.-P."/>
        </authorList>
    </citation>
    <scope>NUCLEOTIDE SEQUENCE [LARGE SCALE GENOMIC DNA]</scope>
    <source>
        <strain evidence="3 6">DSM 23870</strain>
    </source>
</reference>
<comment type="caution">
    <text evidence="4">The sequence shown here is derived from an EMBL/GenBank/DDBJ whole genome shotgun (WGS) entry which is preliminary data.</text>
</comment>
<dbReference type="GO" id="GO:0004519">
    <property type="term" value="F:endonuclease activity"/>
    <property type="evidence" value="ECO:0007669"/>
    <property type="project" value="UniProtKB-KW"/>
</dbReference>
<organism evidence="4 5">
    <name type="scientific">Agromyces atrinae</name>
    <dbReference type="NCBI Taxonomy" id="592376"/>
    <lineage>
        <taxon>Bacteria</taxon>
        <taxon>Bacillati</taxon>
        <taxon>Actinomycetota</taxon>
        <taxon>Actinomycetes</taxon>
        <taxon>Micrococcales</taxon>
        <taxon>Microbacteriaceae</taxon>
        <taxon>Agromyces</taxon>
    </lineage>
</organism>
<evidence type="ECO:0000259" key="2">
    <source>
        <dbReference type="SMART" id="SM00507"/>
    </source>
</evidence>
<feature type="compositionally biased region" description="Low complexity" evidence="1">
    <location>
        <begin position="513"/>
        <end position="538"/>
    </location>
</feature>
<dbReference type="RefSeq" id="WP_129173919.1">
    <property type="nucleotide sequence ID" value="NZ_JACCBI010000001.1"/>
</dbReference>
<evidence type="ECO:0000313" key="4">
    <source>
        <dbReference type="EMBL" id="RXZ87017.1"/>
    </source>
</evidence>
<keyword evidence="5" id="KW-1185">Reference proteome</keyword>
<dbReference type="InterPro" id="IPR003615">
    <property type="entry name" value="HNH_nuc"/>
</dbReference>
<dbReference type="OrthoDB" id="5177627at2"/>
<dbReference type="AlphaFoldDB" id="A0A4Q2M6T3"/>
<dbReference type="EMBL" id="JACCBI010000001">
    <property type="protein sequence ID" value="NYD67141.1"/>
    <property type="molecule type" value="Genomic_DNA"/>
</dbReference>
<proteinExistence type="predicted"/>
<evidence type="ECO:0000256" key="1">
    <source>
        <dbReference type="SAM" id="MobiDB-lite"/>
    </source>
</evidence>
<sequence>MSTTPEAVDPLLDACGSVADAWAGALIGGVRVNSDPWGSSEWDASDDVMSMSAAGLLRVQRSLSHLSRQLDALQVRVAHGIAERSTGDDDDLARSEGYSSATRLIAATLGTGFGAASRIVSVGVATAPRQSFTGERLPARHPILAAALAGGRMTLAVAALISTFLDRIALRASTDELNDAEGFLVERARHVGPDGITRLIKRLEAHLDPDGVEPREDALRAARSLTIREDRNGLIRLTGTFDPENGAPIQTAINALVGAALHESRGEPRPSTGPEGGSVPTPLGTGDDGDTDPTTRETRSLGQIRADALTAIALLSLASTDAPPALRAATVVARIDYADLIDSLDSLAPEADSSTPIDKRGSGYATIDGISTPVSAATARRMAASHGVIPLVLGGDSEVLDLGRDRRLFTPAQRIALTERDGGCAWPDCGMPPSHTQAHHIRWWTRDNGPTDLSNGIMLCSFHHHRVHADGWKIHIDGNQTWFTPPVHLDPSRTPRRGGSGLTRAPSTRRRPAVPGNPAAPGNPAVRGNPAAPDNAAAQPPPVHATVSAAARAPARADARRRARNDRAHVMATT</sequence>
<dbReference type="Proteomes" id="UP000292686">
    <property type="component" value="Unassembled WGS sequence"/>
</dbReference>
<keyword evidence="4" id="KW-0255">Endonuclease</keyword>
<gene>
    <name evidence="3" type="ORF">BJ972_001660</name>
    <name evidence="4" type="ORF">ESP50_08150</name>
</gene>
<reference evidence="4 5" key="1">
    <citation type="submission" date="2019-01" db="EMBL/GenBank/DDBJ databases">
        <title>Agromyces.</title>
        <authorList>
            <person name="Li J."/>
        </authorList>
    </citation>
    <scope>NUCLEOTIDE SEQUENCE [LARGE SCALE GENOMIC DNA]</scope>
    <source>
        <strain evidence="4 5">DSM 23870</strain>
    </source>
</reference>
<name>A0A4Q2M6T3_9MICO</name>
<accession>A0A4Q2M6T3</accession>
<dbReference type="Pfam" id="PF02720">
    <property type="entry name" value="DUF222"/>
    <property type="match status" value="1"/>
</dbReference>
<keyword evidence="4" id="KW-0540">Nuclease</keyword>
<dbReference type="Proteomes" id="UP000581087">
    <property type="component" value="Unassembled WGS sequence"/>
</dbReference>
<dbReference type="CDD" id="cd00085">
    <property type="entry name" value="HNHc"/>
    <property type="match status" value="1"/>
</dbReference>